<dbReference type="PANTHER" id="PTHR30469:SF15">
    <property type="entry name" value="HLYD FAMILY OF SECRETION PROTEINS"/>
    <property type="match status" value="1"/>
</dbReference>
<proteinExistence type="inferred from homology"/>
<evidence type="ECO:0000256" key="1">
    <source>
        <dbReference type="ARBA" id="ARBA00009477"/>
    </source>
</evidence>
<evidence type="ECO:0000256" key="2">
    <source>
        <dbReference type="SAM" id="SignalP"/>
    </source>
</evidence>
<dbReference type="OrthoDB" id="7914255at2"/>
<dbReference type="Gene3D" id="1.10.287.470">
    <property type="entry name" value="Helix hairpin bin"/>
    <property type="match status" value="1"/>
</dbReference>
<dbReference type="GO" id="GO:1990281">
    <property type="term" value="C:efflux pump complex"/>
    <property type="evidence" value="ECO:0007669"/>
    <property type="project" value="TreeGrafter"/>
</dbReference>
<gene>
    <name evidence="4" type="ORF">HYN04_03055</name>
</gene>
<dbReference type="EMBL" id="CP029479">
    <property type="protein sequence ID" value="AWM78703.1"/>
    <property type="molecule type" value="Genomic_DNA"/>
</dbReference>
<feature type="signal peptide" evidence="2">
    <location>
        <begin position="1"/>
        <end position="20"/>
    </location>
</feature>
<keyword evidence="5" id="KW-1185">Reference proteome</keyword>
<accession>A0A2Z3HQR1</accession>
<organism evidence="4 5">
    <name type="scientific">Phenylobacterium parvum</name>
    <dbReference type="NCBI Taxonomy" id="2201350"/>
    <lineage>
        <taxon>Bacteria</taxon>
        <taxon>Pseudomonadati</taxon>
        <taxon>Pseudomonadota</taxon>
        <taxon>Alphaproteobacteria</taxon>
        <taxon>Caulobacterales</taxon>
        <taxon>Caulobacteraceae</taxon>
        <taxon>Phenylobacterium</taxon>
    </lineage>
</organism>
<dbReference type="Gene3D" id="2.40.30.170">
    <property type="match status" value="1"/>
</dbReference>
<dbReference type="Pfam" id="PF25917">
    <property type="entry name" value="BSH_RND"/>
    <property type="match status" value="1"/>
</dbReference>
<dbReference type="Gene3D" id="2.40.50.100">
    <property type="match status" value="1"/>
</dbReference>
<sequence length="345" mass="35369">MRRTRALRTALGLAVALALAACSGGQPPVAPTARAAAEGRLVLQLRTVQDLKPVSAELTTRDMAEARSRIGGLLVSLSVKEGDLVRRGQPIALVRDDRIGLLTGAYDAQAAAASAEAARAEADLGRIRTLFDQGVYAQARLDQAEAQAKAARAQLSAARAQRAASAELGAQGAILAPADGRVLLADTPVGSVVSAGQSLARITAGPPVIRISLPEAQARALKPGDIVRLAPEDLDGQTSEGIITEVYPSVGGGQTTADVSAPRLPVDAVGRRVRAWVSLGQRQALVLPRSHVATRYGIDYVALVRADGSAGEIPVQTAPGPSAAEVEILSGLKAGDVVAPAGATR</sequence>
<feature type="domain" description="Multidrug resistance protein MdtA-like barrel-sandwich hybrid" evidence="3">
    <location>
        <begin position="63"/>
        <end position="203"/>
    </location>
</feature>
<dbReference type="Proteomes" id="UP000247763">
    <property type="component" value="Chromosome"/>
</dbReference>
<protein>
    <submittedName>
        <fullName evidence="4">Efflux transporter periplasmic adaptor subunit</fullName>
    </submittedName>
</protein>
<evidence type="ECO:0000313" key="4">
    <source>
        <dbReference type="EMBL" id="AWM78703.1"/>
    </source>
</evidence>
<dbReference type="AlphaFoldDB" id="A0A2Z3HQR1"/>
<evidence type="ECO:0000259" key="3">
    <source>
        <dbReference type="Pfam" id="PF25917"/>
    </source>
</evidence>
<feature type="chain" id="PRO_5016450871" evidence="2">
    <location>
        <begin position="21"/>
        <end position="345"/>
    </location>
</feature>
<reference evidence="5" key="1">
    <citation type="submission" date="2018-05" db="EMBL/GenBank/DDBJ databases">
        <title>Genome sequencing of Phenylobacterium sp. HYN0004.</title>
        <authorList>
            <person name="Yi H."/>
            <person name="Baek C."/>
        </authorList>
    </citation>
    <scope>NUCLEOTIDE SEQUENCE [LARGE SCALE GENOMIC DNA]</scope>
    <source>
        <strain evidence="5">HYN0004</strain>
    </source>
</reference>
<dbReference type="SUPFAM" id="SSF111369">
    <property type="entry name" value="HlyD-like secretion proteins"/>
    <property type="match status" value="1"/>
</dbReference>
<keyword evidence="2" id="KW-0732">Signal</keyword>
<name>A0A2Z3HQR1_9CAUL</name>
<dbReference type="NCBIfam" id="TIGR01730">
    <property type="entry name" value="RND_mfp"/>
    <property type="match status" value="1"/>
</dbReference>
<dbReference type="InterPro" id="IPR006143">
    <property type="entry name" value="RND_pump_MFP"/>
</dbReference>
<dbReference type="InterPro" id="IPR058625">
    <property type="entry name" value="MdtA-like_BSH"/>
</dbReference>
<dbReference type="Gene3D" id="2.40.420.20">
    <property type="match status" value="1"/>
</dbReference>
<comment type="similarity">
    <text evidence="1">Belongs to the membrane fusion protein (MFP) (TC 8.A.1) family.</text>
</comment>
<dbReference type="GO" id="GO:0015562">
    <property type="term" value="F:efflux transmembrane transporter activity"/>
    <property type="evidence" value="ECO:0007669"/>
    <property type="project" value="TreeGrafter"/>
</dbReference>
<dbReference type="PANTHER" id="PTHR30469">
    <property type="entry name" value="MULTIDRUG RESISTANCE PROTEIN MDTA"/>
    <property type="match status" value="1"/>
</dbReference>
<evidence type="ECO:0000313" key="5">
    <source>
        <dbReference type="Proteomes" id="UP000247763"/>
    </source>
</evidence>
<dbReference type="KEGG" id="phb:HYN04_03055"/>
<dbReference type="PROSITE" id="PS51257">
    <property type="entry name" value="PROKAR_LIPOPROTEIN"/>
    <property type="match status" value="1"/>
</dbReference>